<sequence>MMPIKRKRNSHPSVLNIEPTPLFTFETYQSSMENSKNYTSDGFSTEPSMENSSNHTTNGFSTPTKTIGKIITCKAAVAYSPGQPLVMEEIQVHPPQKMEVRIKILFTSICHTDLSAWKGESEAQRVFPRVLGHEASGVVESVGEGLTDMKPGEIHLATFRLIMSLYKFKLGV</sequence>
<dbReference type="InterPro" id="IPR013154">
    <property type="entry name" value="ADH-like_N"/>
</dbReference>
<dbReference type="Proteomes" id="UP001454036">
    <property type="component" value="Unassembled WGS sequence"/>
</dbReference>
<dbReference type="SUPFAM" id="SSF50129">
    <property type="entry name" value="GroES-like"/>
    <property type="match status" value="1"/>
</dbReference>
<keyword evidence="6" id="KW-1185">Reference proteome</keyword>
<gene>
    <name evidence="5" type="ORF">LIER_27871</name>
</gene>
<accession>A0AAV3RDM1</accession>
<dbReference type="EMBL" id="BAABME010009100">
    <property type="protein sequence ID" value="GAA0174487.1"/>
    <property type="molecule type" value="Genomic_DNA"/>
</dbReference>
<evidence type="ECO:0000256" key="3">
    <source>
        <dbReference type="SAM" id="MobiDB-lite"/>
    </source>
</evidence>
<dbReference type="Gene3D" id="3.90.180.10">
    <property type="entry name" value="Medium-chain alcohol dehydrogenases, catalytic domain"/>
    <property type="match status" value="1"/>
</dbReference>
<dbReference type="PANTHER" id="PTHR43880">
    <property type="entry name" value="ALCOHOL DEHYDROGENASE"/>
    <property type="match status" value="1"/>
</dbReference>
<feature type="domain" description="Alcohol dehydrogenase-like N-terminal" evidence="4">
    <location>
        <begin position="97"/>
        <end position="153"/>
    </location>
</feature>
<evidence type="ECO:0000256" key="1">
    <source>
        <dbReference type="ARBA" id="ARBA00022723"/>
    </source>
</evidence>
<keyword evidence="1" id="KW-0479">Metal-binding</keyword>
<dbReference type="GO" id="GO:0046294">
    <property type="term" value="P:formaldehyde catabolic process"/>
    <property type="evidence" value="ECO:0007669"/>
    <property type="project" value="TreeGrafter"/>
</dbReference>
<dbReference type="PANTHER" id="PTHR43880:SF56">
    <property type="entry name" value="ALCOHOL DEHYDROGENASE-LIKE 4"/>
    <property type="match status" value="1"/>
</dbReference>
<dbReference type="GO" id="GO:0008270">
    <property type="term" value="F:zinc ion binding"/>
    <property type="evidence" value="ECO:0007669"/>
    <property type="project" value="TreeGrafter"/>
</dbReference>
<proteinExistence type="predicted"/>
<dbReference type="AlphaFoldDB" id="A0AAV3RDM1"/>
<keyword evidence="2" id="KW-0862">Zinc</keyword>
<name>A0AAV3RDM1_LITER</name>
<dbReference type="Pfam" id="PF08240">
    <property type="entry name" value="ADH_N"/>
    <property type="match status" value="1"/>
</dbReference>
<comment type="caution">
    <text evidence="5">The sequence shown here is derived from an EMBL/GenBank/DDBJ whole genome shotgun (WGS) entry which is preliminary data.</text>
</comment>
<evidence type="ECO:0000313" key="6">
    <source>
        <dbReference type="Proteomes" id="UP001454036"/>
    </source>
</evidence>
<evidence type="ECO:0000256" key="2">
    <source>
        <dbReference type="ARBA" id="ARBA00022833"/>
    </source>
</evidence>
<organism evidence="5 6">
    <name type="scientific">Lithospermum erythrorhizon</name>
    <name type="common">Purple gromwell</name>
    <name type="synonym">Lithospermum officinale var. erythrorhizon</name>
    <dbReference type="NCBI Taxonomy" id="34254"/>
    <lineage>
        <taxon>Eukaryota</taxon>
        <taxon>Viridiplantae</taxon>
        <taxon>Streptophyta</taxon>
        <taxon>Embryophyta</taxon>
        <taxon>Tracheophyta</taxon>
        <taxon>Spermatophyta</taxon>
        <taxon>Magnoliopsida</taxon>
        <taxon>eudicotyledons</taxon>
        <taxon>Gunneridae</taxon>
        <taxon>Pentapetalae</taxon>
        <taxon>asterids</taxon>
        <taxon>lamiids</taxon>
        <taxon>Boraginales</taxon>
        <taxon>Boraginaceae</taxon>
        <taxon>Boraginoideae</taxon>
        <taxon>Lithospermeae</taxon>
        <taxon>Lithospermum</taxon>
    </lineage>
</organism>
<dbReference type="GO" id="GO:0005829">
    <property type="term" value="C:cytosol"/>
    <property type="evidence" value="ECO:0007669"/>
    <property type="project" value="TreeGrafter"/>
</dbReference>
<evidence type="ECO:0000313" key="5">
    <source>
        <dbReference type="EMBL" id="GAA0174487.1"/>
    </source>
</evidence>
<dbReference type="InterPro" id="IPR011032">
    <property type="entry name" value="GroES-like_sf"/>
</dbReference>
<protein>
    <submittedName>
        <fullName evidence="5">Dehydrogenase</fullName>
    </submittedName>
</protein>
<feature type="region of interest" description="Disordered" evidence="3">
    <location>
        <begin position="35"/>
        <end position="61"/>
    </location>
</feature>
<reference evidence="5 6" key="1">
    <citation type="submission" date="2024-01" db="EMBL/GenBank/DDBJ databases">
        <title>The complete chloroplast genome sequence of Lithospermum erythrorhizon: insights into the phylogenetic relationship among Boraginaceae species and the maternal lineages of purple gromwells.</title>
        <authorList>
            <person name="Okada T."/>
            <person name="Watanabe K."/>
        </authorList>
    </citation>
    <scope>NUCLEOTIDE SEQUENCE [LARGE SCALE GENOMIC DNA]</scope>
</reference>
<evidence type="ECO:0000259" key="4">
    <source>
        <dbReference type="Pfam" id="PF08240"/>
    </source>
</evidence>
<dbReference type="GO" id="GO:0051903">
    <property type="term" value="F:S-(hydroxymethyl)glutathione dehydrogenase [NAD(P)+] activity"/>
    <property type="evidence" value="ECO:0007669"/>
    <property type="project" value="TreeGrafter"/>
</dbReference>